<evidence type="ECO:0000313" key="2">
    <source>
        <dbReference type="WBParaSite" id="SRDH1_54570.1"/>
    </source>
</evidence>
<dbReference type="Proteomes" id="UP000050792">
    <property type="component" value="Unassembled WGS sequence"/>
</dbReference>
<proteinExistence type="predicted"/>
<dbReference type="AlphaFoldDB" id="A0AA85FNG1"/>
<dbReference type="WBParaSite" id="SRDH1_54570.1">
    <property type="protein sequence ID" value="SRDH1_54570.1"/>
    <property type="gene ID" value="SRDH1_54570"/>
</dbReference>
<accession>A0AA85FNG1</accession>
<sequence>MMYEFITKEPTKHNHVPYKSKVDAKKAANVIKDRAAFQTDATHQIVATVSIGLSHVISAQLPADNVTKQIFRRVQHDSQASFPNPGSLNVLNLPEYKAIVRRENSLHHDSKAGDKRILIFLI</sequence>
<organism evidence="1 2">
    <name type="scientific">Schistosoma rodhaini</name>
    <dbReference type="NCBI Taxonomy" id="6188"/>
    <lineage>
        <taxon>Eukaryota</taxon>
        <taxon>Metazoa</taxon>
        <taxon>Spiralia</taxon>
        <taxon>Lophotrochozoa</taxon>
        <taxon>Platyhelminthes</taxon>
        <taxon>Trematoda</taxon>
        <taxon>Digenea</taxon>
        <taxon>Strigeidida</taxon>
        <taxon>Schistosomatoidea</taxon>
        <taxon>Schistosomatidae</taxon>
        <taxon>Schistosoma</taxon>
    </lineage>
</organism>
<keyword evidence="1" id="KW-1185">Reference proteome</keyword>
<reference evidence="2" key="2">
    <citation type="submission" date="2023-11" db="UniProtKB">
        <authorList>
            <consortium name="WormBaseParasite"/>
        </authorList>
    </citation>
    <scope>IDENTIFICATION</scope>
</reference>
<protein>
    <submittedName>
        <fullName evidence="2">Uncharacterized protein</fullName>
    </submittedName>
</protein>
<name>A0AA85FNG1_9TREM</name>
<evidence type="ECO:0000313" key="1">
    <source>
        <dbReference type="Proteomes" id="UP000050792"/>
    </source>
</evidence>
<reference evidence="1" key="1">
    <citation type="submission" date="2022-06" db="EMBL/GenBank/DDBJ databases">
        <authorList>
            <person name="Berger JAMES D."/>
            <person name="Berger JAMES D."/>
        </authorList>
    </citation>
    <scope>NUCLEOTIDE SEQUENCE [LARGE SCALE GENOMIC DNA]</scope>
</reference>